<protein>
    <submittedName>
        <fullName evidence="2">Uncharacterized protein</fullName>
    </submittedName>
</protein>
<organism evidence="2 3">
    <name type="scientific">Homarus americanus</name>
    <name type="common">American lobster</name>
    <dbReference type="NCBI Taxonomy" id="6706"/>
    <lineage>
        <taxon>Eukaryota</taxon>
        <taxon>Metazoa</taxon>
        <taxon>Ecdysozoa</taxon>
        <taxon>Arthropoda</taxon>
        <taxon>Crustacea</taxon>
        <taxon>Multicrustacea</taxon>
        <taxon>Malacostraca</taxon>
        <taxon>Eumalacostraca</taxon>
        <taxon>Eucarida</taxon>
        <taxon>Decapoda</taxon>
        <taxon>Pleocyemata</taxon>
        <taxon>Astacidea</taxon>
        <taxon>Nephropoidea</taxon>
        <taxon>Nephropidae</taxon>
        <taxon>Homarus</taxon>
    </lineage>
</organism>
<evidence type="ECO:0000313" key="3">
    <source>
        <dbReference type="Proteomes" id="UP000747542"/>
    </source>
</evidence>
<keyword evidence="3" id="KW-1185">Reference proteome</keyword>
<feature type="transmembrane region" description="Helical" evidence="1">
    <location>
        <begin position="48"/>
        <end position="66"/>
    </location>
</feature>
<keyword evidence="1" id="KW-1133">Transmembrane helix</keyword>
<keyword evidence="1" id="KW-0812">Transmembrane</keyword>
<name>A0A8J5JU05_HOMAM</name>
<gene>
    <name evidence="2" type="ORF">Hamer_G007749</name>
</gene>
<dbReference type="Proteomes" id="UP000747542">
    <property type="component" value="Unassembled WGS sequence"/>
</dbReference>
<evidence type="ECO:0000313" key="2">
    <source>
        <dbReference type="EMBL" id="KAG7160963.1"/>
    </source>
</evidence>
<dbReference type="AlphaFoldDB" id="A0A8J5JU05"/>
<feature type="non-terminal residue" evidence="2">
    <location>
        <position position="1"/>
    </location>
</feature>
<dbReference type="EMBL" id="JAHLQT010030594">
    <property type="protein sequence ID" value="KAG7160963.1"/>
    <property type="molecule type" value="Genomic_DNA"/>
</dbReference>
<evidence type="ECO:0000256" key="1">
    <source>
        <dbReference type="SAM" id="Phobius"/>
    </source>
</evidence>
<proteinExistence type="predicted"/>
<comment type="caution">
    <text evidence="2">The sequence shown here is derived from an EMBL/GenBank/DDBJ whole genome shotgun (WGS) entry which is preliminary data.</text>
</comment>
<sequence length="283" mass="33163">VRHPENSRCTAREDLYPLFNNKALGWPISIYGSDSQHSRPRGSHFTCLVRSIMAVIVHFMWLMIIIDPNMSKKLKGSAGDESLCTVVCGSTERMLPYPVVFTSGWRCYCSIPVSPQSERKEKLALKIVTNLYVILLGEGGSCPGDCEGQVTLHHFYYPVTLHHFYYPVPLHYFYYPVTLHYFYYPVPLHYFYYPVTLHYFYYPVPLHYFYYPVTLHYFYYPVTLHYYTRPTPPLPIVTLPPLIFTIRSRRHHRSSSSLLMDTTTSFIVLPPPHKNKYYVFILG</sequence>
<accession>A0A8J5JU05</accession>
<feature type="non-terminal residue" evidence="2">
    <location>
        <position position="283"/>
    </location>
</feature>
<reference evidence="2" key="1">
    <citation type="journal article" date="2021" name="Sci. Adv.">
        <title>The American lobster genome reveals insights on longevity, neural, and immune adaptations.</title>
        <authorList>
            <person name="Polinski J.M."/>
            <person name="Zimin A.V."/>
            <person name="Clark K.F."/>
            <person name="Kohn A.B."/>
            <person name="Sadowski N."/>
            <person name="Timp W."/>
            <person name="Ptitsyn A."/>
            <person name="Khanna P."/>
            <person name="Romanova D.Y."/>
            <person name="Williams P."/>
            <person name="Greenwood S.J."/>
            <person name="Moroz L.L."/>
            <person name="Walt D.R."/>
            <person name="Bodnar A.G."/>
        </authorList>
    </citation>
    <scope>NUCLEOTIDE SEQUENCE</scope>
    <source>
        <strain evidence="2">GMGI-L3</strain>
    </source>
</reference>
<keyword evidence="1" id="KW-0472">Membrane</keyword>